<evidence type="ECO:0000313" key="2">
    <source>
        <dbReference type="Proteomes" id="UP000297527"/>
    </source>
</evidence>
<organism evidence="1 2">
    <name type="scientific">Botryotinia convoluta</name>
    <dbReference type="NCBI Taxonomy" id="54673"/>
    <lineage>
        <taxon>Eukaryota</taxon>
        <taxon>Fungi</taxon>
        <taxon>Dikarya</taxon>
        <taxon>Ascomycota</taxon>
        <taxon>Pezizomycotina</taxon>
        <taxon>Leotiomycetes</taxon>
        <taxon>Helotiales</taxon>
        <taxon>Sclerotiniaceae</taxon>
        <taxon>Botryotinia</taxon>
    </lineage>
</organism>
<gene>
    <name evidence="1" type="ORF">BCON_0019g00300</name>
</gene>
<evidence type="ECO:0000313" key="1">
    <source>
        <dbReference type="EMBL" id="TGO62494.1"/>
    </source>
</evidence>
<protein>
    <submittedName>
        <fullName evidence="1">Uncharacterized protein</fullName>
    </submittedName>
</protein>
<keyword evidence="2" id="KW-1185">Reference proteome</keyword>
<dbReference type="AlphaFoldDB" id="A0A4Z1IPE4"/>
<dbReference type="EMBL" id="PQXN01000019">
    <property type="protein sequence ID" value="TGO62494.1"/>
    <property type="molecule type" value="Genomic_DNA"/>
</dbReference>
<proteinExistence type="predicted"/>
<reference evidence="1 2" key="1">
    <citation type="submission" date="2017-12" db="EMBL/GenBank/DDBJ databases">
        <title>Comparative genomics of Botrytis spp.</title>
        <authorList>
            <person name="Valero-Jimenez C.A."/>
            <person name="Tapia P."/>
            <person name="Veloso J."/>
            <person name="Silva-Moreno E."/>
            <person name="Staats M."/>
            <person name="Valdes J.H."/>
            <person name="Van Kan J.A.L."/>
        </authorList>
    </citation>
    <scope>NUCLEOTIDE SEQUENCE [LARGE SCALE GENOMIC DNA]</scope>
    <source>
        <strain evidence="1 2">MUCL11595</strain>
    </source>
</reference>
<comment type="caution">
    <text evidence="1">The sequence shown here is derived from an EMBL/GenBank/DDBJ whole genome shotgun (WGS) entry which is preliminary data.</text>
</comment>
<name>A0A4Z1IPE4_9HELO</name>
<dbReference type="Proteomes" id="UP000297527">
    <property type="component" value="Unassembled WGS sequence"/>
</dbReference>
<sequence>MLDAAEGLTQIKSQLMQRSGLEFQDVLDLLVIINKSGSDEFTESLAELRILSNASGPPFRPLTSNICRNIQSFLRLKTRLGWSTKVLDAAIYCLRKREMESPPSFRSNNASEAAAISVYVVKGIASIVKLSDLCGLEPAALIPLWGLVDSFGDKSLLHQKFLRSSLGEVFTIPEDGAYFQPGGKISKLQECGECVTFFKIFFDKEDPLANPETTLAIIQNWTTLLSSGWTIETLILALGKPTSDEISITGGNPGLKLASTILDGIKDLRTSLSSLFSGAIPTPETVVECAGRAFDSITATLVVEFVEGSQVRTNTITLDTKENLQSLIDASKNWPSKISVIPSSTANKWSAQFKLSGVLTTVEKQNILNESATLPAVKTALQNLVENSLFPQSVIKSHWAPTQLPADPIPSVNDISIENESQVQARRIAFIELAKPVIIQDTLTISILNTMKDRVQDVDITVLSNLLTDNVKVSKNESNEIESAMAPLKQLSVPVGALADVTTLDAYFTPTTTDDFRLHYTGALDSTLSLMINEIEAPFDTTSKTWNAFRMNAR</sequence>
<accession>A0A4Z1IPE4</accession>
<dbReference type="OrthoDB" id="4369814at2759"/>